<reference evidence="2" key="1">
    <citation type="submission" date="2022-07" db="EMBL/GenBank/DDBJ databases">
        <title>Draft genome sequence of Zalerion maritima ATCC 34329, a (micro)plastics degrading marine fungus.</title>
        <authorList>
            <person name="Paco A."/>
            <person name="Goncalves M.F.M."/>
            <person name="Rocha-Santos T.A.P."/>
            <person name="Alves A."/>
        </authorList>
    </citation>
    <scope>NUCLEOTIDE SEQUENCE</scope>
    <source>
        <strain evidence="2">ATCC 34329</strain>
    </source>
</reference>
<dbReference type="InterPro" id="IPR004839">
    <property type="entry name" value="Aminotransferase_I/II_large"/>
</dbReference>
<dbReference type="PANTHER" id="PTHR42858:SF1">
    <property type="entry name" value="LD15494P"/>
    <property type="match status" value="1"/>
</dbReference>
<keyword evidence="3" id="KW-1185">Reference proteome</keyword>
<gene>
    <name evidence="2" type="ORF">MKZ38_004057</name>
</gene>
<evidence type="ECO:0000259" key="1">
    <source>
        <dbReference type="Pfam" id="PF00155"/>
    </source>
</evidence>
<protein>
    <submittedName>
        <fullName evidence="2">PLP-dependent transferase</fullName>
    </submittedName>
</protein>
<feature type="domain" description="Aminotransferase class I/classII large" evidence="1">
    <location>
        <begin position="45"/>
        <end position="446"/>
    </location>
</feature>
<dbReference type="Pfam" id="PF00155">
    <property type="entry name" value="Aminotran_1_2"/>
    <property type="match status" value="1"/>
</dbReference>
<comment type="caution">
    <text evidence="2">The sequence shown here is derived from an EMBL/GenBank/DDBJ whole genome shotgun (WGS) entry which is preliminary data.</text>
</comment>
<keyword evidence="2" id="KW-0808">Transferase</keyword>
<dbReference type="InterPro" id="IPR015422">
    <property type="entry name" value="PyrdxlP-dep_Trfase_small"/>
</dbReference>
<dbReference type="InterPro" id="IPR015424">
    <property type="entry name" value="PyrdxlP-dep_Trfase"/>
</dbReference>
<evidence type="ECO:0000313" key="2">
    <source>
        <dbReference type="EMBL" id="KAJ2898231.1"/>
    </source>
</evidence>
<dbReference type="SUPFAM" id="SSF53383">
    <property type="entry name" value="PLP-dependent transferases"/>
    <property type="match status" value="1"/>
</dbReference>
<name>A0AAD5WRX5_9PEZI</name>
<dbReference type="InterPro" id="IPR015421">
    <property type="entry name" value="PyrdxlP-dep_Trfase_major"/>
</dbReference>
<dbReference type="GO" id="GO:0047536">
    <property type="term" value="F:2-aminoadipate transaminase activity"/>
    <property type="evidence" value="ECO:0007669"/>
    <property type="project" value="TreeGrafter"/>
</dbReference>
<dbReference type="Gene3D" id="3.40.640.10">
    <property type="entry name" value="Type I PLP-dependent aspartate aminotransferase-like (Major domain)"/>
    <property type="match status" value="1"/>
</dbReference>
<accession>A0AAD5WRX5</accession>
<organism evidence="2 3">
    <name type="scientific">Zalerion maritima</name>
    <dbReference type="NCBI Taxonomy" id="339359"/>
    <lineage>
        <taxon>Eukaryota</taxon>
        <taxon>Fungi</taxon>
        <taxon>Dikarya</taxon>
        <taxon>Ascomycota</taxon>
        <taxon>Pezizomycotina</taxon>
        <taxon>Sordariomycetes</taxon>
        <taxon>Lulworthiomycetidae</taxon>
        <taxon>Lulworthiales</taxon>
        <taxon>Lulworthiaceae</taxon>
        <taxon>Zalerion</taxon>
    </lineage>
</organism>
<dbReference type="EMBL" id="JAKWBI020000239">
    <property type="protein sequence ID" value="KAJ2898231.1"/>
    <property type="molecule type" value="Genomic_DNA"/>
</dbReference>
<evidence type="ECO:0000313" key="3">
    <source>
        <dbReference type="Proteomes" id="UP001201980"/>
    </source>
</evidence>
<proteinExistence type="predicted"/>
<dbReference type="GO" id="GO:0030170">
    <property type="term" value="F:pyridoxal phosphate binding"/>
    <property type="evidence" value="ECO:0007669"/>
    <property type="project" value="InterPro"/>
</dbReference>
<dbReference type="PANTHER" id="PTHR42858">
    <property type="entry name" value="AMINOTRANSFERASE"/>
    <property type="match status" value="1"/>
</dbReference>
<dbReference type="AlphaFoldDB" id="A0AAD5WRX5"/>
<dbReference type="Gene3D" id="3.90.1150.10">
    <property type="entry name" value="Aspartate Aminotransferase, domain 1"/>
    <property type="match status" value="1"/>
</dbReference>
<sequence length="460" mass="49765">MAARSRPARHINLLRGWPGPPLLPTQQIAESTARAMAKPEVSLPALEYGADLGFTPLRHSVASWLSNHYRVHPPDPERICISGGASQGIACILQCFTDPIVTKAVWLVAPAYYLACPIFEDAGFAGRLRAVPEDSEGVDVEWLESKMRDMGDINAKDQPDPFKPFKPADPLRKLYRHVIYCVPSSSNPSGKTMSLGRREDLVRLARKHDALVICDDVYDMLQWNVVPNSSTSSSPPAGETPFPESRRLPRLVDVDLSLGPPSSTIPSTSRWFGNAISNGSFSKLVSPGMRTGWVESTPAFALGVSRTGSTRSGGAPSQLCAAVIDDMLSTGILDKLISDVVRPALQHKHSVLLGTVTSMQSRGVAWELVDGNPVTYGGYFMWIALPPGISAAAVANIAHDDENLTVSPGNMFQVLGDEAAAEFDSHVRLCFSWEDEAGIREGAERLAKVVLQLTPKTVTS</sequence>
<dbReference type="Proteomes" id="UP001201980">
    <property type="component" value="Unassembled WGS sequence"/>
</dbReference>
<dbReference type="CDD" id="cd00609">
    <property type="entry name" value="AAT_like"/>
    <property type="match status" value="1"/>
</dbReference>